<proteinExistence type="predicted"/>
<protein>
    <submittedName>
        <fullName evidence="1">Uncharacterized protein</fullName>
    </submittedName>
</protein>
<organism evidence="1 2">
    <name type="scientific">Bacteroides thetaiotaomicron</name>
    <dbReference type="NCBI Taxonomy" id="818"/>
    <lineage>
        <taxon>Bacteria</taxon>
        <taxon>Pseudomonadati</taxon>
        <taxon>Bacteroidota</taxon>
        <taxon>Bacteroidia</taxon>
        <taxon>Bacteroidales</taxon>
        <taxon>Bacteroidaceae</taxon>
        <taxon>Bacteroides</taxon>
    </lineage>
</organism>
<name>A0A174SQ44_BACT4</name>
<reference evidence="1 2" key="1">
    <citation type="submission" date="2015-09" db="EMBL/GenBank/DDBJ databases">
        <authorList>
            <consortium name="Pathogen Informatics"/>
        </authorList>
    </citation>
    <scope>NUCLEOTIDE SEQUENCE [LARGE SCALE GENOMIC DNA]</scope>
    <source>
        <strain evidence="1 2">2789STDY5834899</strain>
    </source>
</reference>
<dbReference type="Proteomes" id="UP000095576">
    <property type="component" value="Unassembled WGS sequence"/>
</dbReference>
<evidence type="ECO:0000313" key="1">
    <source>
        <dbReference type="EMBL" id="CUP98481.1"/>
    </source>
</evidence>
<dbReference type="EMBL" id="CZAP01000018">
    <property type="protein sequence ID" value="CUP98481.1"/>
    <property type="molecule type" value="Genomic_DNA"/>
</dbReference>
<gene>
    <name evidence="1" type="ORF">ERS852511_03891</name>
</gene>
<evidence type="ECO:0000313" key="2">
    <source>
        <dbReference type="Proteomes" id="UP000095576"/>
    </source>
</evidence>
<dbReference type="AlphaFoldDB" id="A0A174SQ44"/>
<accession>A0A174SQ44</accession>
<sequence length="63" mass="7429">MINQTNFKFMEKKILYHIGLYGFRKLIVYVIKDNGDNTSIVSLNKDGSFPKHVWKCNLHNINE</sequence>